<accession>A0AAE1DLJ5</accession>
<dbReference type="Proteomes" id="UP001283361">
    <property type="component" value="Unassembled WGS sequence"/>
</dbReference>
<sequence>MSTLGQSFLTLTKSCDGIYQQHHVNSWSVLRRLAQRGYLVSIDTTSKRFFYSPLWSLKGVEGPIENVTLILNVTKVQVMRFNVSVIVCWRQQQQQQYY</sequence>
<gene>
    <name evidence="1" type="ORF">RRG08_028603</name>
</gene>
<proteinExistence type="predicted"/>
<organism evidence="1 2">
    <name type="scientific">Elysia crispata</name>
    <name type="common">lettuce slug</name>
    <dbReference type="NCBI Taxonomy" id="231223"/>
    <lineage>
        <taxon>Eukaryota</taxon>
        <taxon>Metazoa</taxon>
        <taxon>Spiralia</taxon>
        <taxon>Lophotrochozoa</taxon>
        <taxon>Mollusca</taxon>
        <taxon>Gastropoda</taxon>
        <taxon>Heterobranchia</taxon>
        <taxon>Euthyneura</taxon>
        <taxon>Panpulmonata</taxon>
        <taxon>Sacoglossa</taxon>
        <taxon>Placobranchoidea</taxon>
        <taxon>Plakobranchidae</taxon>
        <taxon>Elysia</taxon>
    </lineage>
</organism>
<evidence type="ECO:0000313" key="2">
    <source>
        <dbReference type="Proteomes" id="UP001283361"/>
    </source>
</evidence>
<dbReference type="AlphaFoldDB" id="A0AAE1DLJ5"/>
<name>A0AAE1DLJ5_9GAST</name>
<protein>
    <submittedName>
        <fullName evidence="1">Uncharacterized protein</fullName>
    </submittedName>
</protein>
<dbReference type="EMBL" id="JAWDGP010003375">
    <property type="protein sequence ID" value="KAK3774947.1"/>
    <property type="molecule type" value="Genomic_DNA"/>
</dbReference>
<reference evidence="1" key="1">
    <citation type="journal article" date="2023" name="G3 (Bethesda)">
        <title>A reference genome for the long-term kleptoplast-retaining sea slug Elysia crispata morphotype clarki.</title>
        <authorList>
            <person name="Eastman K.E."/>
            <person name="Pendleton A.L."/>
            <person name="Shaikh M.A."/>
            <person name="Suttiyut T."/>
            <person name="Ogas R."/>
            <person name="Tomko P."/>
            <person name="Gavelis G."/>
            <person name="Widhalm J.R."/>
            <person name="Wisecaver J.H."/>
        </authorList>
    </citation>
    <scope>NUCLEOTIDE SEQUENCE</scope>
    <source>
        <strain evidence="1">ECLA1</strain>
    </source>
</reference>
<evidence type="ECO:0000313" key="1">
    <source>
        <dbReference type="EMBL" id="KAK3774947.1"/>
    </source>
</evidence>
<comment type="caution">
    <text evidence="1">The sequence shown here is derived from an EMBL/GenBank/DDBJ whole genome shotgun (WGS) entry which is preliminary data.</text>
</comment>
<keyword evidence="2" id="KW-1185">Reference proteome</keyword>